<dbReference type="PANTHER" id="PTHR37479:SF1">
    <property type="entry name" value="CELL DIVISION PROTEIN FTSL"/>
    <property type="match status" value="1"/>
</dbReference>
<keyword evidence="11" id="KW-1185">Reference proteome</keyword>
<keyword evidence="7 8" id="KW-0131">Cell cycle</keyword>
<keyword evidence="6 8" id="KW-0472">Membrane</keyword>
<sequence length="88" mass="10182">MILRVVLAVLVAANVVSALAIVETRQRHRQLFVQFTRLERARDELNIEFGRLQLEQATWAESNRIDQVARDRLGMKFPEGNEIVVIRP</sequence>
<reference evidence="11" key="1">
    <citation type="journal article" date="2019" name="Int. J. Syst. Evol. Microbiol.">
        <title>The Global Catalogue of Microorganisms (GCM) 10K type strain sequencing project: providing services to taxonomists for standard genome sequencing and annotation.</title>
        <authorList>
            <consortium name="The Broad Institute Genomics Platform"/>
            <consortium name="The Broad Institute Genome Sequencing Center for Infectious Disease"/>
            <person name="Wu L."/>
            <person name="Ma J."/>
        </authorList>
    </citation>
    <scope>NUCLEOTIDE SEQUENCE [LARGE SCALE GENOMIC DNA]</scope>
    <source>
        <strain evidence="11">KCTC 22558</strain>
    </source>
</reference>
<evidence type="ECO:0000256" key="4">
    <source>
        <dbReference type="ARBA" id="ARBA00022692"/>
    </source>
</evidence>
<dbReference type="Pfam" id="PF04999">
    <property type="entry name" value="FtsL"/>
    <property type="match status" value="1"/>
</dbReference>
<name>A0ABQ3BM12_9GAMM</name>
<evidence type="ECO:0000256" key="1">
    <source>
        <dbReference type="ARBA" id="ARBA00004401"/>
    </source>
</evidence>
<protein>
    <recommendedName>
        <fullName evidence="8 9">Cell division protein FtsL</fullName>
    </recommendedName>
</protein>
<comment type="subcellular location">
    <subcellularLocation>
        <location evidence="8">Cell inner membrane</location>
        <topology evidence="8">Single-pass type II membrane protein</topology>
    </subcellularLocation>
    <subcellularLocation>
        <location evidence="1">Cell membrane</location>
        <topology evidence="1">Single-pass type II membrane protein</topology>
    </subcellularLocation>
    <text evidence="8">Localizes to the division septum where it forms a ring structure.</text>
</comment>
<dbReference type="NCBIfam" id="TIGR02209">
    <property type="entry name" value="ftsL_broad"/>
    <property type="match status" value="1"/>
</dbReference>
<gene>
    <name evidence="8 10" type="primary">ftsL</name>
    <name evidence="10" type="ORF">GCM10008101_00330</name>
</gene>
<keyword evidence="8" id="KW-0997">Cell inner membrane</keyword>
<evidence type="ECO:0000256" key="8">
    <source>
        <dbReference type="HAMAP-Rule" id="MF_00910"/>
    </source>
</evidence>
<keyword evidence="3 8" id="KW-0132">Cell division</keyword>
<dbReference type="PANTHER" id="PTHR37479">
    <property type="entry name" value="CELL DIVISION PROTEIN FTSL"/>
    <property type="match status" value="1"/>
</dbReference>
<comment type="function">
    <text evidence="8">Essential cell division protein. May link together the upstream cell division proteins, which are predominantly cytoplasmic, with the downstream cell division proteins, which are predominantly periplasmic.</text>
</comment>
<comment type="subunit">
    <text evidence="8">Part of a complex composed of FtsB, FtsL and FtsQ.</text>
</comment>
<organism evidence="10 11">
    <name type="scientific">Cognatilysobacter xinjiangensis</name>
    <dbReference type="NCBI Taxonomy" id="546892"/>
    <lineage>
        <taxon>Bacteria</taxon>
        <taxon>Pseudomonadati</taxon>
        <taxon>Pseudomonadota</taxon>
        <taxon>Gammaproteobacteria</taxon>
        <taxon>Lysobacterales</taxon>
        <taxon>Lysobacteraceae</taxon>
        <taxon>Cognatilysobacter</taxon>
    </lineage>
</organism>
<evidence type="ECO:0000256" key="6">
    <source>
        <dbReference type="ARBA" id="ARBA00023136"/>
    </source>
</evidence>
<evidence type="ECO:0000256" key="5">
    <source>
        <dbReference type="ARBA" id="ARBA00022989"/>
    </source>
</evidence>
<comment type="similarity">
    <text evidence="8">Belongs to the FtsL family.</text>
</comment>
<proteinExistence type="inferred from homology"/>
<evidence type="ECO:0000256" key="3">
    <source>
        <dbReference type="ARBA" id="ARBA00022618"/>
    </source>
</evidence>
<dbReference type="GO" id="GO:0051301">
    <property type="term" value="P:cell division"/>
    <property type="evidence" value="ECO:0007669"/>
    <property type="project" value="UniProtKB-KW"/>
</dbReference>
<keyword evidence="5 8" id="KW-1133">Transmembrane helix</keyword>
<evidence type="ECO:0000256" key="7">
    <source>
        <dbReference type="ARBA" id="ARBA00023306"/>
    </source>
</evidence>
<evidence type="ECO:0000256" key="2">
    <source>
        <dbReference type="ARBA" id="ARBA00022475"/>
    </source>
</evidence>
<dbReference type="HAMAP" id="MF_00910">
    <property type="entry name" value="FtsL"/>
    <property type="match status" value="1"/>
</dbReference>
<dbReference type="EMBL" id="BMXY01000001">
    <property type="protein sequence ID" value="GGZ51301.1"/>
    <property type="molecule type" value="Genomic_DNA"/>
</dbReference>
<keyword evidence="2 8" id="KW-1003">Cell membrane</keyword>
<dbReference type="InterPro" id="IPR011922">
    <property type="entry name" value="Cell_div_FtsL"/>
</dbReference>
<accession>A0ABQ3BM12</accession>
<comment type="caution">
    <text evidence="10">The sequence shown here is derived from an EMBL/GenBank/DDBJ whole genome shotgun (WGS) entry which is preliminary data.</text>
</comment>
<evidence type="ECO:0000313" key="11">
    <source>
        <dbReference type="Proteomes" id="UP000643403"/>
    </source>
</evidence>
<keyword evidence="4 8" id="KW-0812">Transmembrane</keyword>
<evidence type="ECO:0000313" key="10">
    <source>
        <dbReference type="EMBL" id="GGZ51301.1"/>
    </source>
</evidence>
<dbReference type="Proteomes" id="UP000643403">
    <property type="component" value="Unassembled WGS sequence"/>
</dbReference>
<evidence type="ECO:0000256" key="9">
    <source>
        <dbReference type="NCBIfam" id="TIGR02209"/>
    </source>
</evidence>